<name>A0A6V7V0J6_MELEN</name>
<protein>
    <submittedName>
        <fullName evidence="1">Uncharacterized protein</fullName>
    </submittedName>
</protein>
<organism evidence="1 2">
    <name type="scientific">Meloidogyne enterolobii</name>
    <name type="common">Root-knot nematode worm</name>
    <name type="synonym">Meloidogyne mayaguensis</name>
    <dbReference type="NCBI Taxonomy" id="390850"/>
    <lineage>
        <taxon>Eukaryota</taxon>
        <taxon>Metazoa</taxon>
        <taxon>Ecdysozoa</taxon>
        <taxon>Nematoda</taxon>
        <taxon>Chromadorea</taxon>
        <taxon>Rhabditida</taxon>
        <taxon>Tylenchina</taxon>
        <taxon>Tylenchomorpha</taxon>
        <taxon>Tylenchoidea</taxon>
        <taxon>Meloidogynidae</taxon>
        <taxon>Meloidogyninae</taxon>
        <taxon>Meloidogyne</taxon>
    </lineage>
</organism>
<evidence type="ECO:0000313" key="1">
    <source>
        <dbReference type="EMBL" id="CAD2168434.1"/>
    </source>
</evidence>
<dbReference type="Proteomes" id="UP000580250">
    <property type="component" value="Unassembled WGS sequence"/>
</dbReference>
<dbReference type="AlphaFoldDB" id="A0A6V7V0J6"/>
<comment type="caution">
    <text evidence="1">The sequence shown here is derived from an EMBL/GenBank/DDBJ whole genome shotgun (WGS) entry which is preliminary data.</text>
</comment>
<proteinExistence type="predicted"/>
<evidence type="ECO:0000313" key="2">
    <source>
        <dbReference type="Proteomes" id="UP000580250"/>
    </source>
</evidence>
<reference evidence="1 2" key="1">
    <citation type="submission" date="2020-08" db="EMBL/GenBank/DDBJ databases">
        <authorList>
            <person name="Koutsovoulos G."/>
            <person name="Danchin GJ E."/>
        </authorList>
    </citation>
    <scope>NUCLEOTIDE SEQUENCE [LARGE SCALE GENOMIC DNA]</scope>
</reference>
<accession>A0A6V7V0J6</accession>
<dbReference type="EMBL" id="CAJEWN010000141">
    <property type="protein sequence ID" value="CAD2168434.1"/>
    <property type="molecule type" value="Genomic_DNA"/>
</dbReference>
<gene>
    <name evidence="1" type="ORF">MENT_LOCUS19803</name>
</gene>
<sequence length="85" mass="10213">MLELIWQSQPFPERLIKYFGMIKYYVNNSNLPRKALKLELGHTTLKCFWKDFMTNSNEYNETLFLEIMKQILEGFVEFHNTGVKC</sequence>